<keyword evidence="2" id="KW-1185">Reference proteome</keyword>
<dbReference type="Proteomes" id="UP001239111">
    <property type="component" value="Chromosome 4"/>
</dbReference>
<reference evidence="1" key="1">
    <citation type="submission" date="2023-04" db="EMBL/GenBank/DDBJ databases">
        <title>A chromosome-level genome assembly of the parasitoid wasp Eretmocerus hayati.</title>
        <authorList>
            <person name="Zhong Y."/>
            <person name="Liu S."/>
            <person name="Liu Y."/>
        </authorList>
    </citation>
    <scope>NUCLEOTIDE SEQUENCE</scope>
    <source>
        <strain evidence="1">ZJU_SS_LIU_2023</strain>
    </source>
</reference>
<proteinExistence type="predicted"/>
<evidence type="ECO:0000313" key="1">
    <source>
        <dbReference type="EMBL" id="KAJ8665595.1"/>
    </source>
</evidence>
<organism evidence="1 2">
    <name type="scientific">Eretmocerus hayati</name>
    <dbReference type="NCBI Taxonomy" id="131215"/>
    <lineage>
        <taxon>Eukaryota</taxon>
        <taxon>Metazoa</taxon>
        <taxon>Ecdysozoa</taxon>
        <taxon>Arthropoda</taxon>
        <taxon>Hexapoda</taxon>
        <taxon>Insecta</taxon>
        <taxon>Pterygota</taxon>
        <taxon>Neoptera</taxon>
        <taxon>Endopterygota</taxon>
        <taxon>Hymenoptera</taxon>
        <taxon>Apocrita</taxon>
        <taxon>Proctotrupomorpha</taxon>
        <taxon>Chalcidoidea</taxon>
        <taxon>Aphelinidae</taxon>
        <taxon>Aphelininae</taxon>
        <taxon>Eretmocerus</taxon>
    </lineage>
</organism>
<accession>A0ACC2N7I0</accession>
<dbReference type="EMBL" id="CM056744">
    <property type="protein sequence ID" value="KAJ8665595.1"/>
    <property type="molecule type" value="Genomic_DNA"/>
</dbReference>
<gene>
    <name evidence="1" type="ORF">QAD02_007257</name>
</gene>
<protein>
    <submittedName>
        <fullName evidence="1">Uncharacterized protein</fullName>
    </submittedName>
</protein>
<comment type="caution">
    <text evidence="1">The sequence shown here is derived from an EMBL/GenBank/DDBJ whole genome shotgun (WGS) entry which is preliminary data.</text>
</comment>
<name>A0ACC2N7I0_9HYME</name>
<evidence type="ECO:0000313" key="2">
    <source>
        <dbReference type="Proteomes" id="UP001239111"/>
    </source>
</evidence>
<sequence>MSRRLPSINCRNDRIIITLFATGSPVAYAAASWCTEHQEAVFVLAFSSSIISLVRMDILTGSVQYCELKQESVVPRFLSGLATAFRGRPSETKDLMCLTLHPYRSDVQVFALCRDGYMRVWSCSTSQILSITEIFGSQEQNYSIHNVQLKKTTVSDGVLLLCVYLQCQSRSEFQIHRVVQGSDSIRCIRLGTLPTPDVSKQLQL</sequence>